<dbReference type="InterPro" id="IPR003819">
    <property type="entry name" value="TauD/TfdA-like"/>
</dbReference>
<dbReference type="NCBIfam" id="TIGR01484">
    <property type="entry name" value="HAD-SF-IIB"/>
    <property type="match status" value="1"/>
</dbReference>
<dbReference type="InterPro" id="IPR003337">
    <property type="entry name" value="Trehalose_PPase"/>
</dbReference>
<feature type="transmembrane region" description="Helical" evidence="7">
    <location>
        <begin position="1130"/>
        <end position="1148"/>
    </location>
</feature>
<feature type="transmembrane region" description="Helical" evidence="7">
    <location>
        <begin position="1278"/>
        <end position="1297"/>
    </location>
</feature>
<keyword evidence="3" id="KW-0479">Metal-binding</keyword>
<keyword evidence="7" id="KW-0812">Transmembrane</keyword>
<dbReference type="GO" id="GO:0016706">
    <property type="term" value="F:2-oxoglutarate-dependent dioxygenase activity"/>
    <property type="evidence" value="ECO:0007669"/>
    <property type="project" value="UniProtKB-ARBA"/>
</dbReference>
<evidence type="ECO:0000259" key="9">
    <source>
        <dbReference type="Pfam" id="PF06155"/>
    </source>
</evidence>
<dbReference type="Pfam" id="PF06155">
    <property type="entry name" value="GBBH-like_N"/>
    <property type="match status" value="1"/>
</dbReference>
<evidence type="ECO:0000259" key="8">
    <source>
        <dbReference type="Pfam" id="PF02668"/>
    </source>
</evidence>
<organism evidence="10 11">
    <name type="scientific">Plasmopara halstedii</name>
    <name type="common">Downy mildew of sunflower</name>
    <dbReference type="NCBI Taxonomy" id="4781"/>
    <lineage>
        <taxon>Eukaryota</taxon>
        <taxon>Sar</taxon>
        <taxon>Stramenopiles</taxon>
        <taxon>Oomycota</taxon>
        <taxon>Peronosporomycetes</taxon>
        <taxon>Peronosporales</taxon>
        <taxon>Peronosporaceae</taxon>
        <taxon>Plasmopara</taxon>
    </lineage>
</organism>
<dbReference type="Proteomes" id="UP000054928">
    <property type="component" value="Unassembled WGS sequence"/>
</dbReference>
<dbReference type="PANTHER" id="PTHR23072">
    <property type="entry name" value="PHOSPHATIDYLINOSITOL GLYCAN-RELATED"/>
    <property type="match status" value="1"/>
</dbReference>
<dbReference type="Gene3D" id="3.30.2020.30">
    <property type="match status" value="1"/>
</dbReference>
<evidence type="ECO:0000256" key="2">
    <source>
        <dbReference type="ARBA" id="ARBA00008654"/>
    </source>
</evidence>
<dbReference type="InterPro" id="IPR042098">
    <property type="entry name" value="TauD-like_sf"/>
</dbReference>
<dbReference type="Pfam" id="PF02668">
    <property type="entry name" value="TauD"/>
    <property type="match status" value="1"/>
</dbReference>
<keyword evidence="4" id="KW-0560">Oxidoreductase</keyword>
<comment type="cofactor">
    <cofactor evidence="1">
        <name>Fe(2+)</name>
        <dbReference type="ChEBI" id="CHEBI:29033"/>
    </cofactor>
</comment>
<evidence type="ECO:0000256" key="7">
    <source>
        <dbReference type="SAM" id="Phobius"/>
    </source>
</evidence>
<dbReference type="OrthoDB" id="272139at2759"/>
<feature type="region of interest" description="Disordered" evidence="6">
    <location>
        <begin position="1"/>
        <end position="29"/>
    </location>
</feature>
<feature type="transmembrane region" description="Helical" evidence="7">
    <location>
        <begin position="1349"/>
        <end position="1372"/>
    </location>
</feature>
<feature type="transmembrane region" description="Helical" evidence="7">
    <location>
        <begin position="1106"/>
        <end position="1123"/>
    </location>
</feature>
<dbReference type="Gene3D" id="3.40.50.1000">
    <property type="entry name" value="HAD superfamily/HAD-like"/>
    <property type="match status" value="1"/>
</dbReference>
<comment type="similarity">
    <text evidence="2">Belongs to the gamma-BBH/TMLD family.</text>
</comment>
<dbReference type="EMBL" id="CCYD01000610">
    <property type="protein sequence ID" value="CEG42011.1"/>
    <property type="molecule type" value="Genomic_DNA"/>
</dbReference>
<evidence type="ECO:0000256" key="3">
    <source>
        <dbReference type="ARBA" id="ARBA00022723"/>
    </source>
</evidence>
<dbReference type="Gene3D" id="3.60.130.10">
    <property type="entry name" value="Clavaminate synthase-like"/>
    <property type="match status" value="1"/>
</dbReference>
<feature type="domain" description="TauD/TfdA-like" evidence="8">
    <location>
        <begin position="449"/>
        <end position="587"/>
    </location>
</feature>
<dbReference type="CDD" id="cd01627">
    <property type="entry name" value="HAD_TPP"/>
    <property type="match status" value="1"/>
</dbReference>
<evidence type="ECO:0000256" key="1">
    <source>
        <dbReference type="ARBA" id="ARBA00001954"/>
    </source>
</evidence>
<protein>
    <submittedName>
        <fullName evidence="10">Trehalose-phosphatase</fullName>
    </submittedName>
</protein>
<dbReference type="Gene3D" id="3.30.70.1020">
    <property type="entry name" value="Trehalose-6-phosphate phosphatase related protein, domain 2"/>
    <property type="match status" value="1"/>
</dbReference>
<dbReference type="InterPro" id="IPR010376">
    <property type="entry name" value="GBBH-like_N"/>
</dbReference>
<evidence type="ECO:0000313" key="10">
    <source>
        <dbReference type="EMBL" id="CEG42011.1"/>
    </source>
</evidence>
<dbReference type="NCBIfam" id="TIGR00685">
    <property type="entry name" value="T6PP"/>
    <property type="match status" value="1"/>
</dbReference>
<evidence type="ECO:0000313" key="11">
    <source>
        <dbReference type="Proteomes" id="UP000054928"/>
    </source>
</evidence>
<dbReference type="SUPFAM" id="SSF56784">
    <property type="entry name" value="HAD-like"/>
    <property type="match status" value="1"/>
</dbReference>
<keyword evidence="7" id="KW-0472">Membrane</keyword>
<accession>A0A0N7L5P0</accession>
<dbReference type="GO" id="GO:0046872">
    <property type="term" value="F:metal ion binding"/>
    <property type="evidence" value="ECO:0007669"/>
    <property type="project" value="UniProtKB-KW"/>
</dbReference>
<feature type="transmembrane region" description="Helical" evidence="7">
    <location>
        <begin position="1224"/>
        <end position="1243"/>
    </location>
</feature>
<dbReference type="GO" id="GO:0006506">
    <property type="term" value="P:GPI anchor biosynthetic process"/>
    <property type="evidence" value="ECO:0007669"/>
    <property type="project" value="InterPro"/>
</dbReference>
<sequence>MTTTSTPSSVGTEMQSLPNTSEHEQRVPRRLSVTDANALVKFNELLAQFRDHRLVIFLDYDGTLTPIVNDPALALLSPATKDTLEKLRTKFTTGVISGRSLRKIQKFVGIPQLHYAGSHGFDIEGPDGTSIKNQVAEKFLPDLNALRDELKEQIKHIPGAEVEDNVFSISLHYRNVDPGLKTQISSLAHSVRDRYPLIRMNEGKMVYEYKPKMDWNKGKALLWLLQALGLDKQDNVFTIYIGDDTTDEDAFRLFQAPSKCKGVGIIVAEESLSTDASFTLRDTVEPRSGAFNFYRSYKHKVPCMANAKQCRQFLSVTNSHDKPISITKELLGVDVQHREFIILRWQDGKRSKFHLLHLRTWCPCPQCGHLTGQRIINSSDIDKEWLDIEKVYVKGDTLNIVWNDHHESRFSCKWLLENSYSDWALDHHAHDMATIPLPLDAPVPTTDFARMMDTSDDEGLYEALRQVVENGFTVIRNTPLEPRVVKSLAERIAPISHSFQYGDVFDVVAEPTPVNIAYTTLYLKNHVDLAYYESPPGFQLLHALRFDESVTGGESTFVDVFAVADAFRRLYPQHFATLRPHIQLNHRDEVIAVHWSPPFEGPLRVAFKDVMPYYDAYRVFHELVEGYCTDERNLRLLQVAYVTSKARAYLCSSGLLRLNEVFFQSSSLDSLDLNAHFDQQQPKAAYDRLVIVLIDALRADMVLCSTAMRGDEYGQRGRSKGELNVNMPFTSSLVTSGRALGYVAHASVPTVTMPRLKALVTGKAPIFIDILKNFNSAALDSDANLLSLFKASGKRIVFYGDDTWLRLFPKTFIRSDGTSGFYTKDTVEVDVNVTRHLSEELDPKMQSEKSGDWDVLVLHYLDDEVGRKVLLCSDHGMSEVGNHGGATLEESSALLMFMRGDGKPMHASGFFYEQKRSQVDLVPTISSLFGFPIPLYSTGLLLEDVVRASSDVAANHESYYLHALYHNFQQLYALARTKFLAAELSSFDQRFQLPLKRLRDSLLNENGVEGAIDQHFVTKTFEACQILRDKVQQSDGSEYNPMAIFGGLMLLMFSMVVATTMLVNAAKLELKGSPEIGHLYIVLGVGSVLHILSLSSSSLIENEHATVFFMTTSLLVTLGIILIRQNKFSHVVFPIGLLILSLILTRMLRQRNQIINFWRLNELQIDANIPGNEFALDNSVSILSTSPMLSPNILPLSVSVALICGVVLRKGAVRVRTFKPGVRFFHVFVGISSGVLFIVGMLACYRVKELSDQTTMENNSLISWTGWMSINLDSSARVVYICILLLAVLMITTGHNLRTWLVEMVVWLLVGLLQRRSNFPTLSALCLQLKLVETLLDCEQARAFRQNGVFVAGLMLWLSQAAFFALDFGWYVDVCQRLLRSTRVFRESVSNIEDYTQNNCEFTNYKTNSKIGDLYLPNTSLYRLHRCSVFNALPSIHLECLCTKDAL</sequence>
<feature type="transmembrane region" description="Helical" evidence="7">
    <location>
        <begin position="1042"/>
        <end position="1066"/>
    </location>
</feature>
<keyword evidence="5" id="KW-0408">Iron</keyword>
<dbReference type="InterPro" id="IPR038492">
    <property type="entry name" value="GBBH-like_N_sf"/>
</dbReference>
<dbReference type="PANTHER" id="PTHR23072:SF0">
    <property type="entry name" value="GPI ETHANOLAMINE PHOSPHATE TRANSFERASE 2"/>
    <property type="match status" value="1"/>
</dbReference>
<keyword evidence="7" id="KW-1133">Transmembrane helix</keyword>
<dbReference type="SUPFAM" id="SSF53649">
    <property type="entry name" value="Alkaline phosphatase-like"/>
    <property type="match status" value="1"/>
</dbReference>
<evidence type="ECO:0000256" key="4">
    <source>
        <dbReference type="ARBA" id="ARBA00023002"/>
    </source>
</evidence>
<dbReference type="GO" id="GO:0051267">
    <property type="term" value="F:CP2 mannose-ethanolamine phosphotransferase activity"/>
    <property type="evidence" value="ECO:0007669"/>
    <property type="project" value="TreeGrafter"/>
</dbReference>
<dbReference type="InterPro" id="IPR006379">
    <property type="entry name" value="HAD-SF_hydro_IIB"/>
</dbReference>
<dbReference type="RefSeq" id="XP_024578380.1">
    <property type="nucleotide sequence ID" value="XM_024727844.1"/>
</dbReference>
<dbReference type="SUPFAM" id="SSF51197">
    <property type="entry name" value="Clavaminate synthase-like"/>
    <property type="match status" value="1"/>
</dbReference>
<dbReference type="STRING" id="4781.A0A0N7L5P0"/>
<proteinExistence type="inferred from homology"/>
<evidence type="ECO:0000256" key="6">
    <source>
        <dbReference type="SAM" id="MobiDB-lite"/>
    </source>
</evidence>
<feature type="compositionally biased region" description="Polar residues" evidence="6">
    <location>
        <begin position="1"/>
        <end position="20"/>
    </location>
</feature>
<keyword evidence="11" id="KW-1185">Reference proteome</keyword>
<feature type="transmembrane region" description="Helical" evidence="7">
    <location>
        <begin position="1193"/>
        <end position="1212"/>
    </location>
</feature>
<dbReference type="InterPro" id="IPR039527">
    <property type="entry name" value="PIGG/GPI7"/>
</dbReference>
<dbReference type="Gene3D" id="3.40.720.10">
    <property type="entry name" value="Alkaline Phosphatase, subunit A"/>
    <property type="match status" value="2"/>
</dbReference>
<dbReference type="InterPro" id="IPR017850">
    <property type="entry name" value="Alkaline_phosphatase_core_sf"/>
</dbReference>
<dbReference type="GO" id="GO:0005789">
    <property type="term" value="C:endoplasmic reticulum membrane"/>
    <property type="evidence" value="ECO:0007669"/>
    <property type="project" value="TreeGrafter"/>
</dbReference>
<feature type="domain" description="Gamma-butyrobetaine hydroxylase-like N-terminal" evidence="9">
    <location>
        <begin position="341"/>
        <end position="415"/>
    </location>
</feature>
<dbReference type="GO" id="GO:0005992">
    <property type="term" value="P:trehalose biosynthetic process"/>
    <property type="evidence" value="ECO:0007669"/>
    <property type="project" value="InterPro"/>
</dbReference>
<name>A0A0N7L5P0_PLAHL</name>
<dbReference type="GeneID" id="36407373"/>
<dbReference type="Pfam" id="PF02358">
    <property type="entry name" value="Trehalose_PPase"/>
    <property type="match status" value="1"/>
</dbReference>
<dbReference type="InterPro" id="IPR023214">
    <property type="entry name" value="HAD_sf"/>
</dbReference>
<reference evidence="11" key="1">
    <citation type="submission" date="2014-09" db="EMBL/GenBank/DDBJ databases">
        <authorList>
            <person name="Sharma Rahul"/>
            <person name="Thines Marco"/>
        </authorList>
    </citation>
    <scope>NUCLEOTIDE SEQUENCE [LARGE SCALE GENOMIC DNA]</scope>
</reference>
<dbReference type="InterPro" id="IPR036412">
    <property type="entry name" value="HAD-like_sf"/>
</dbReference>
<feature type="transmembrane region" description="Helical" evidence="7">
    <location>
        <begin position="1078"/>
        <end position="1100"/>
    </location>
</feature>
<evidence type="ECO:0000256" key="5">
    <source>
        <dbReference type="ARBA" id="ARBA00023004"/>
    </source>
</evidence>